<evidence type="ECO:0000256" key="1">
    <source>
        <dbReference type="RuleBase" id="RU362006"/>
    </source>
</evidence>
<protein>
    <recommendedName>
        <fullName evidence="1">HVA22-like protein</fullName>
    </recommendedName>
</protein>
<comment type="similarity">
    <text evidence="1">Belongs to the DP1 family.</text>
</comment>
<evidence type="ECO:0000313" key="2">
    <source>
        <dbReference type="EMBL" id="MBX09901.1"/>
    </source>
</evidence>
<proteinExistence type="inferred from homology"/>
<dbReference type="GO" id="GO:0016020">
    <property type="term" value="C:membrane"/>
    <property type="evidence" value="ECO:0007669"/>
    <property type="project" value="UniProtKB-SubCell"/>
</dbReference>
<name>A0A2P2KW06_RHIMU</name>
<comment type="subcellular location">
    <subcellularLocation>
        <location evidence="1">Membrane</location>
        <topology evidence="1">Multi-pass membrane protein</topology>
    </subcellularLocation>
</comment>
<dbReference type="InterPro" id="IPR004345">
    <property type="entry name" value="TB2_DP1_HVA22"/>
</dbReference>
<dbReference type="Pfam" id="PF03134">
    <property type="entry name" value="TB2_DP1_HVA22"/>
    <property type="match status" value="1"/>
</dbReference>
<dbReference type="PANTHER" id="PTHR12300">
    <property type="entry name" value="HVA22-LIKE PROTEINS"/>
    <property type="match status" value="1"/>
</dbReference>
<accession>A0A2P2KW06</accession>
<sequence length="81" mass="9131">MALLGLKTAGEVGLRSLLRTVDSTVVLRTACCSVGIVLPVYSTFEAIERNDQNEQEKWLTYWAAYGPFRLVDTCADKLLYW</sequence>
<dbReference type="EMBL" id="GGEC01029417">
    <property type="protein sequence ID" value="MBX09901.1"/>
    <property type="molecule type" value="Transcribed_RNA"/>
</dbReference>
<organism evidence="2">
    <name type="scientific">Rhizophora mucronata</name>
    <name type="common">Asiatic mangrove</name>
    <dbReference type="NCBI Taxonomy" id="61149"/>
    <lineage>
        <taxon>Eukaryota</taxon>
        <taxon>Viridiplantae</taxon>
        <taxon>Streptophyta</taxon>
        <taxon>Embryophyta</taxon>
        <taxon>Tracheophyta</taxon>
        <taxon>Spermatophyta</taxon>
        <taxon>Magnoliopsida</taxon>
        <taxon>eudicotyledons</taxon>
        <taxon>Gunneridae</taxon>
        <taxon>Pentapetalae</taxon>
        <taxon>rosids</taxon>
        <taxon>fabids</taxon>
        <taxon>Malpighiales</taxon>
        <taxon>Rhizophoraceae</taxon>
        <taxon>Rhizophora</taxon>
    </lineage>
</organism>
<dbReference type="AlphaFoldDB" id="A0A2P2KW06"/>
<reference evidence="2" key="1">
    <citation type="submission" date="2018-02" db="EMBL/GenBank/DDBJ databases">
        <title>Rhizophora mucronata_Transcriptome.</title>
        <authorList>
            <person name="Meera S.P."/>
            <person name="Sreeshan A."/>
            <person name="Augustine A."/>
        </authorList>
    </citation>
    <scope>NUCLEOTIDE SEQUENCE</scope>
    <source>
        <tissue evidence="2">Leaf</tissue>
    </source>
</reference>
<dbReference type="PANTHER" id="PTHR12300:SF150">
    <property type="entry name" value="HVA22-LIKE PROTEIN K"/>
    <property type="match status" value="1"/>
</dbReference>